<keyword evidence="1" id="KW-0812">Transmembrane</keyword>
<organism evidence="2 3">
    <name type="scientific">Acrocarpospora corrugata</name>
    <dbReference type="NCBI Taxonomy" id="35763"/>
    <lineage>
        <taxon>Bacteria</taxon>
        <taxon>Bacillati</taxon>
        <taxon>Actinomycetota</taxon>
        <taxon>Actinomycetes</taxon>
        <taxon>Streptosporangiales</taxon>
        <taxon>Streptosporangiaceae</taxon>
        <taxon>Acrocarpospora</taxon>
    </lineage>
</organism>
<evidence type="ECO:0000313" key="3">
    <source>
        <dbReference type="Proteomes" id="UP000334990"/>
    </source>
</evidence>
<keyword evidence="1" id="KW-1133">Transmembrane helix</keyword>
<reference evidence="2 3" key="1">
    <citation type="submission" date="2019-10" db="EMBL/GenBank/DDBJ databases">
        <title>Whole genome shotgun sequence of Acrocarpospora corrugata NBRC 13972.</title>
        <authorList>
            <person name="Ichikawa N."/>
            <person name="Kimura A."/>
            <person name="Kitahashi Y."/>
            <person name="Komaki H."/>
            <person name="Oguchi A."/>
        </authorList>
    </citation>
    <scope>NUCLEOTIDE SEQUENCE [LARGE SCALE GENOMIC DNA]</scope>
    <source>
        <strain evidence="2 3">NBRC 13972</strain>
    </source>
</reference>
<evidence type="ECO:0000256" key="1">
    <source>
        <dbReference type="SAM" id="Phobius"/>
    </source>
</evidence>
<comment type="caution">
    <text evidence="2">The sequence shown here is derived from an EMBL/GenBank/DDBJ whole genome shotgun (WGS) entry which is preliminary data.</text>
</comment>
<gene>
    <name evidence="2" type="ORF">Acor_39270</name>
</gene>
<feature type="transmembrane region" description="Helical" evidence="1">
    <location>
        <begin position="173"/>
        <end position="200"/>
    </location>
</feature>
<dbReference type="EMBL" id="BLAD01000053">
    <property type="protein sequence ID" value="GES01862.1"/>
    <property type="molecule type" value="Genomic_DNA"/>
</dbReference>
<evidence type="ECO:0000313" key="2">
    <source>
        <dbReference type="EMBL" id="GES01862.1"/>
    </source>
</evidence>
<dbReference type="AlphaFoldDB" id="A0A5M3W1G9"/>
<keyword evidence="1" id="KW-0472">Membrane</keyword>
<protein>
    <submittedName>
        <fullName evidence="2">Uncharacterized protein</fullName>
    </submittedName>
</protein>
<sequence>MGTTTLLVMSSPYSQNYGQYAPPPPPYAAPRPPIRPRVLWIVLSWVLFLVLLVVGVLGFAGGIFSSINDAAPTTTFASAETVKVQLDPVAKPAIWASADQATNVECQVQGANPDQKVTLTQPTVSQSLTLGSDQWEMLFAVGVPAAGQYQVSCDGEGVKFGVGRELAAGADKIVGGVIALLALPVIGFLIAVVTTIVVLVKRSGARKRQLMY</sequence>
<accession>A0A5M3W1G9</accession>
<proteinExistence type="predicted"/>
<keyword evidence="3" id="KW-1185">Reference proteome</keyword>
<dbReference type="Proteomes" id="UP000334990">
    <property type="component" value="Unassembled WGS sequence"/>
</dbReference>
<name>A0A5M3W1G9_9ACTN</name>
<feature type="transmembrane region" description="Helical" evidence="1">
    <location>
        <begin position="38"/>
        <end position="64"/>
    </location>
</feature>